<dbReference type="AlphaFoldDB" id="A0A0B3RG22"/>
<sequence length="419" mass="47651">MIRSVPLIFNDPAYHDPADVEHLCLPYTVAPCANSQRRFAGRLYAVPRVALCEYEFRAVFDWIEISIETRREHAGVNLQRRLMKLNRDFGAFRTCFVESPTRGKAHSGRGHVIKMQDPAPGGLPGLLRAFLREDCAPGCTLDKIPVTGVELSLDVYPAPRFCEGDYAVRRMLMTELLRKHVAVAEVFREDRRHPRFVYKVYKTGSNTTTQRLVDPGSTASYCRTTARELGLRHFDIASCDSAHHHQPVLDSTLYFGKKGERLYYRLMDKITDNRKGDMADDLPCHRTRSRAEFTFIDETPGDGLGPASVGISSINDLALDGLTSFNTLLGFELPTFRRDGSDPEAPDRNAWEIFAKTGVAGLAQREDVLDVMEGDRDALRARARQRVQSSGKRLRFSDLNMRATKALRRLEERWQRDWR</sequence>
<evidence type="ECO:0000313" key="1">
    <source>
        <dbReference type="EMBL" id="KHQ50185.1"/>
    </source>
</evidence>
<dbReference type="EMBL" id="JSUQ01000030">
    <property type="protein sequence ID" value="KHQ50185.1"/>
    <property type="molecule type" value="Genomic_DNA"/>
</dbReference>
<name>A0A0B3RG22_9RHOB</name>
<dbReference type="OrthoDB" id="8338333at2"/>
<gene>
    <name evidence="1" type="ORF">OA50_05305</name>
</gene>
<evidence type="ECO:0000313" key="2">
    <source>
        <dbReference type="Proteomes" id="UP000030960"/>
    </source>
</evidence>
<keyword evidence="2" id="KW-1185">Reference proteome</keyword>
<protein>
    <submittedName>
        <fullName evidence="1">Uncharacterized protein</fullName>
    </submittedName>
</protein>
<dbReference type="RefSeq" id="WP_043146541.1">
    <property type="nucleotide sequence ID" value="NZ_JSUQ01000030.1"/>
</dbReference>
<proteinExistence type="predicted"/>
<accession>A0A0B3RG22</accession>
<comment type="caution">
    <text evidence="1">The sequence shown here is derived from an EMBL/GenBank/DDBJ whole genome shotgun (WGS) entry which is preliminary data.</text>
</comment>
<organism evidence="1 2">
    <name type="scientific">Mameliella alba</name>
    <dbReference type="NCBI Taxonomy" id="561184"/>
    <lineage>
        <taxon>Bacteria</taxon>
        <taxon>Pseudomonadati</taxon>
        <taxon>Pseudomonadota</taxon>
        <taxon>Alphaproteobacteria</taxon>
        <taxon>Rhodobacterales</taxon>
        <taxon>Roseobacteraceae</taxon>
        <taxon>Mameliella</taxon>
    </lineage>
</organism>
<reference evidence="1 2" key="1">
    <citation type="submission" date="2014-10" db="EMBL/GenBank/DDBJ databases">
        <title>Genome sequence of Ponticoccus sp. strain UMTAT08 isolated from clonal culture of toxic dinoflagellate Alexandrium tamiyavanichii.</title>
        <authorList>
            <person name="Gan H.Y."/>
            <person name="Muhd D.-D."/>
            <person name="Mohd Noor M.E."/>
            <person name="Yeong Y.S."/>
            <person name="Usup G."/>
        </authorList>
    </citation>
    <scope>NUCLEOTIDE SEQUENCE [LARGE SCALE GENOMIC DNA]</scope>
    <source>
        <strain evidence="1 2">UMTAT08</strain>
    </source>
</reference>
<dbReference type="Proteomes" id="UP000030960">
    <property type="component" value="Unassembled WGS sequence"/>
</dbReference>